<organism evidence="3 4">
    <name type="scientific">Silvimonas terrae</name>
    <dbReference type="NCBI Taxonomy" id="300266"/>
    <lineage>
        <taxon>Bacteria</taxon>
        <taxon>Pseudomonadati</taxon>
        <taxon>Pseudomonadota</taxon>
        <taxon>Betaproteobacteria</taxon>
        <taxon>Neisseriales</taxon>
        <taxon>Chitinibacteraceae</taxon>
        <taxon>Silvimonas</taxon>
    </lineage>
</organism>
<evidence type="ECO:0000259" key="2">
    <source>
        <dbReference type="Pfam" id="PF01266"/>
    </source>
</evidence>
<dbReference type="InterPro" id="IPR036188">
    <property type="entry name" value="FAD/NAD-bd_sf"/>
</dbReference>
<evidence type="ECO:0000256" key="1">
    <source>
        <dbReference type="ARBA" id="ARBA00023002"/>
    </source>
</evidence>
<feature type="domain" description="FAD dependent oxidoreductase" evidence="2">
    <location>
        <begin position="4"/>
        <end position="394"/>
    </location>
</feature>
<protein>
    <submittedName>
        <fullName evidence="3">D-amino-acid dehydrogenase</fullName>
        <ecNumber evidence="3">1.4.99.-</ecNumber>
    </submittedName>
</protein>
<name>A0A840RA84_9NEIS</name>
<gene>
    <name evidence="3" type="ORF">HNQ50_000043</name>
</gene>
<dbReference type="GO" id="GO:0016491">
    <property type="term" value="F:oxidoreductase activity"/>
    <property type="evidence" value="ECO:0007669"/>
    <property type="project" value="UniProtKB-KW"/>
</dbReference>
<dbReference type="RefSeq" id="WP_184096360.1">
    <property type="nucleotide sequence ID" value="NZ_JACHHN010000001.1"/>
</dbReference>
<sequence length="413" mass="45126">MHADVIVLGAGIVGVCTAIHLQDRGLHVALVDRRGPGEETSFGNAGLIERSAVVPYGFPQDLRTVLQYARNHSSSLRYQPTALPAMAPWLLRYWRESRPNRLAKAAADLLPLIERSVAEHDALIERAGVQHLVRDAGWLEAYRTPALFVQEAAKASQLAAQHGLKMQILTGEQLRALEPALSAGFVGALHWLDPKTVSDPGALVAGYADLFVREGGTLVKGDALTLVREGLSWQVQTERGVMSAMRAVVALGPWSTELTERYGYHMPLLGKRGYHMHYRMGATPLVIPVVDLEEGYVLTPMRGGLRLTTGVELAAKGAAPNPVQLDQSESKAREIVEFGPRIDPQPWMGHRPCTPDMRPVMGPAPRHEGLWFAFGHNHHGLTLGPVCGRLMAQMMTGETPLTNPQPYSPARFA</sequence>
<comment type="caution">
    <text evidence="3">The sequence shown here is derived from an EMBL/GenBank/DDBJ whole genome shotgun (WGS) entry which is preliminary data.</text>
</comment>
<dbReference type="PANTHER" id="PTHR13847">
    <property type="entry name" value="SARCOSINE DEHYDROGENASE-RELATED"/>
    <property type="match status" value="1"/>
</dbReference>
<dbReference type="GO" id="GO:0005737">
    <property type="term" value="C:cytoplasm"/>
    <property type="evidence" value="ECO:0007669"/>
    <property type="project" value="TreeGrafter"/>
</dbReference>
<dbReference type="SUPFAM" id="SSF54373">
    <property type="entry name" value="FAD-linked reductases, C-terminal domain"/>
    <property type="match status" value="1"/>
</dbReference>
<dbReference type="EC" id="1.4.99.-" evidence="3"/>
<dbReference type="Gene3D" id="3.50.50.60">
    <property type="entry name" value="FAD/NAD(P)-binding domain"/>
    <property type="match status" value="2"/>
</dbReference>
<proteinExistence type="predicted"/>
<dbReference type="Proteomes" id="UP000543030">
    <property type="component" value="Unassembled WGS sequence"/>
</dbReference>
<evidence type="ECO:0000313" key="3">
    <source>
        <dbReference type="EMBL" id="MBB5189333.1"/>
    </source>
</evidence>
<keyword evidence="1 3" id="KW-0560">Oxidoreductase</keyword>
<dbReference type="PANTHER" id="PTHR13847:SF289">
    <property type="entry name" value="GLYCINE OXIDASE"/>
    <property type="match status" value="1"/>
</dbReference>
<dbReference type="AlphaFoldDB" id="A0A840RA84"/>
<keyword evidence="4" id="KW-1185">Reference proteome</keyword>
<dbReference type="Gene3D" id="3.30.9.10">
    <property type="entry name" value="D-Amino Acid Oxidase, subunit A, domain 2"/>
    <property type="match status" value="1"/>
</dbReference>
<evidence type="ECO:0000313" key="4">
    <source>
        <dbReference type="Proteomes" id="UP000543030"/>
    </source>
</evidence>
<accession>A0A840RA84</accession>
<dbReference type="EMBL" id="JACHHN010000001">
    <property type="protein sequence ID" value="MBB5189333.1"/>
    <property type="molecule type" value="Genomic_DNA"/>
</dbReference>
<dbReference type="SUPFAM" id="SSF51905">
    <property type="entry name" value="FAD/NAD(P)-binding domain"/>
    <property type="match status" value="1"/>
</dbReference>
<dbReference type="Pfam" id="PF01266">
    <property type="entry name" value="DAO"/>
    <property type="match status" value="1"/>
</dbReference>
<dbReference type="InterPro" id="IPR006076">
    <property type="entry name" value="FAD-dep_OxRdtase"/>
</dbReference>
<reference evidence="3 4" key="1">
    <citation type="submission" date="2020-08" db="EMBL/GenBank/DDBJ databases">
        <title>Genomic Encyclopedia of Type Strains, Phase IV (KMG-IV): sequencing the most valuable type-strain genomes for metagenomic binning, comparative biology and taxonomic classification.</title>
        <authorList>
            <person name="Goeker M."/>
        </authorList>
    </citation>
    <scope>NUCLEOTIDE SEQUENCE [LARGE SCALE GENOMIC DNA]</scope>
    <source>
        <strain evidence="3 4">DSM 18233</strain>
    </source>
</reference>